<dbReference type="RefSeq" id="WP_038503276.1">
    <property type="nucleotide sequence ID" value="NZ_CP007490.1"/>
</dbReference>
<evidence type="ECO:0000256" key="1">
    <source>
        <dbReference type="ARBA" id="ARBA00022676"/>
    </source>
</evidence>
<dbReference type="CDD" id="cd00761">
    <property type="entry name" value="Glyco_tranf_GTA_type"/>
    <property type="match status" value="1"/>
</dbReference>
<proteinExistence type="predicted"/>
<dbReference type="EMBL" id="CP007490">
    <property type="protein sequence ID" value="AIC48089.1"/>
    <property type="molecule type" value="Genomic_DNA"/>
</dbReference>
<dbReference type="OrthoDB" id="2676521at2"/>
<dbReference type="KEGG" id="rla:Rhola_00012970"/>
<dbReference type="GO" id="GO:0016757">
    <property type="term" value="F:glycosyltransferase activity"/>
    <property type="evidence" value="ECO:0007669"/>
    <property type="project" value="UniProtKB-KW"/>
</dbReference>
<dbReference type="PANTHER" id="PTHR22916:SF51">
    <property type="entry name" value="GLYCOSYLTRANSFERASE EPSH-RELATED"/>
    <property type="match status" value="1"/>
</dbReference>
<evidence type="ECO:0000256" key="2">
    <source>
        <dbReference type="ARBA" id="ARBA00022679"/>
    </source>
</evidence>
<dbReference type="InterPro" id="IPR001173">
    <property type="entry name" value="Glyco_trans_2-like"/>
</dbReference>
<feature type="domain" description="Glycosyltransferase 2-like" evidence="3">
    <location>
        <begin position="53"/>
        <end position="189"/>
    </location>
</feature>
<dbReference type="STRING" id="529884.Rhola_00012970"/>
<dbReference type="PANTHER" id="PTHR22916">
    <property type="entry name" value="GLYCOSYLTRANSFERASE"/>
    <property type="match status" value="1"/>
</dbReference>
<keyword evidence="5" id="KW-1185">Reference proteome</keyword>
<evidence type="ECO:0000313" key="4">
    <source>
        <dbReference type="EMBL" id="AIC48089.1"/>
    </source>
</evidence>
<dbReference type="Proteomes" id="UP000067708">
    <property type="component" value="Chromosome"/>
</dbReference>
<organism evidence="4 5">
    <name type="scientific">Rhodoluna lacicola</name>
    <dbReference type="NCBI Taxonomy" id="529884"/>
    <lineage>
        <taxon>Bacteria</taxon>
        <taxon>Bacillati</taxon>
        <taxon>Actinomycetota</taxon>
        <taxon>Actinomycetes</taxon>
        <taxon>Micrococcales</taxon>
        <taxon>Microbacteriaceae</taxon>
        <taxon>Luna cluster</taxon>
        <taxon>Luna-1 subcluster</taxon>
        <taxon>Rhodoluna</taxon>
    </lineage>
</organism>
<dbReference type="SUPFAM" id="SSF53448">
    <property type="entry name" value="Nucleotide-diphospho-sugar transferases"/>
    <property type="match status" value="1"/>
</dbReference>
<dbReference type="Pfam" id="PF00535">
    <property type="entry name" value="Glycos_transf_2"/>
    <property type="match status" value="1"/>
</dbReference>
<protein>
    <submittedName>
        <fullName evidence="4">Glycosyltransferases involved in cell wall biogenesis</fullName>
    </submittedName>
</protein>
<keyword evidence="1" id="KW-0328">Glycosyltransferase</keyword>
<reference evidence="4 5" key="1">
    <citation type="journal article" date="2014" name="Int. J. Syst. Evol. Microbiol.">
        <title>Rhodoluna lacicola gen. nov., sp. nov., a planktonic freshwater bacterium with stream-lined genome.</title>
        <authorList>
            <person name="Hahn M."/>
            <person name="Schmidt J."/>
            <person name="Taipale S.J."/>
            <person name="Doolittle W.F."/>
            <person name="Koll U."/>
        </authorList>
    </citation>
    <scope>NUCLEOTIDE SEQUENCE [LARGE SCALE GENOMIC DNA]</scope>
    <source>
        <strain evidence="4 5">MWH-Ta8</strain>
    </source>
</reference>
<sequence>MNAILKAGYDFLSLPVATKISDAWLMAKFARKVSKRAAAKMVFSDLPVTPKVTIVIPVYNVERYLALCLQSVCAQNYPNLDVILVNDGSTDNSLAVARKFQEKLNLHIVEQENAGLSAARNAGVRAIENTDYLMFLDSDDALAPDALKHLVSRIIETGADFVVGDTTRMKGVTRLKRRDTRPVFDRRGFAANSTGSLASTTLLEHPHAILDVTAWNRLFDFKFYSQNKFSFPEGLYFEDMALMTKAYIRAAKFSVLSETVYLWRVRTEGAKSITQQTNDSQKLADRITALRQMQGLIKAGMVMGKTNQRNMEVFKDRVWNHDIPLYKHIPGARALFDGLLK</sequence>
<dbReference type="AlphaFoldDB" id="A0A060JPI3"/>
<gene>
    <name evidence="4" type="ORF">Rhola_00012970</name>
</gene>
<dbReference type="InterPro" id="IPR029044">
    <property type="entry name" value="Nucleotide-diphossugar_trans"/>
</dbReference>
<dbReference type="HOGENOM" id="CLU_025996_25_1_11"/>
<name>A0A060JPI3_9MICO</name>
<accession>A0A060JPI3</accession>
<dbReference type="Gene3D" id="3.90.550.10">
    <property type="entry name" value="Spore Coat Polysaccharide Biosynthesis Protein SpsA, Chain A"/>
    <property type="match status" value="1"/>
</dbReference>
<evidence type="ECO:0000259" key="3">
    <source>
        <dbReference type="Pfam" id="PF00535"/>
    </source>
</evidence>
<evidence type="ECO:0000313" key="5">
    <source>
        <dbReference type="Proteomes" id="UP000067708"/>
    </source>
</evidence>
<keyword evidence="2 4" id="KW-0808">Transferase</keyword>
<dbReference type="eggNOG" id="COG0463">
    <property type="taxonomic scope" value="Bacteria"/>
</dbReference>